<organism evidence="1 2">
    <name type="scientific">Pelagimonas varians</name>
    <dbReference type="NCBI Taxonomy" id="696760"/>
    <lineage>
        <taxon>Bacteria</taxon>
        <taxon>Pseudomonadati</taxon>
        <taxon>Pseudomonadota</taxon>
        <taxon>Alphaproteobacteria</taxon>
        <taxon>Rhodobacterales</taxon>
        <taxon>Roseobacteraceae</taxon>
        <taxon>Pelagimonas</taxon>
    </lineage>
</organism>
<evidence type="ECO:0000313" key="1">
    <source>
        <dbReference type="EMBL" id="SMX48779.1"/>
    </source>
</evidence>
<keyword evidence="2" id="KW-1185">Reference proteome</keyword>
<dbReference type="EMBL" id="FXYH01000018">
    <property type="protein sequence ID" value="SMX48779.1"/>
    <property type="molecule type" value="Genomic_DNA"/>
</dbReference>
<gene>
    <name evidence="1" type="ORF">PEV8663_03955</name>
</gene>
<accession>A0A238L187</accession>
<reference evidence="1 2" key="1">
    <citation type="submission" date="2017-05" db="EMBL/GenBank/DDBJ databases">
        <authorList>
            <person name="Song R."/>
            <person name="Chenine A.L."/>
            <person name="Ruprecht R.M."/>
        </authorList>
    </citation>
    <scope>NUCLEOTIDE SEQUENCE [LARGE SCALE GENOMIC DNA]</scope>
    <source>
        <strain evidence="1 2">CECT 8663</strain>
    </source>
</reference>
<dbReference type="AlphaFoldDB" id="A0A238L187"/>
<protein>
    <submittedName>
        <fullName evidence="1">Uncharacterized protein</fullName>
    </submittedName>
</protein>
<dbReference type="Proteomes" id="UP000220836">
    <property type="component" value="Unassembled WGS sequence"/>
</dbReference>
<evidence type="ECO:0000313" key="2">
    <source>
        <dbReference type="Proteomes" id="UP000220836"/>
    </source>
</evidence>
<proteinExistence type="predicted"/>
<sequence length="782" mass="85130">MGAVYDPASDTPLTAGMVYYHLAYPLSLLRQLNTGEAEILARVIEARIRWLAGDRAAARIQIEDLIVQFAAVGGTEDQMVSLLADAAVLAWRDGDAEAAQGYLIRAQACGQAKCPSDFVFDWLTLNRSAGKQAYEGYNSDTMKETALDHAADLVTAPEEMQADIRREADFATGDWAAALAWAMQAAQAPQTLTSAEQRRVRLIADRLFRENGMSPYLMGGASVASEVAGLVDDSGALLSQKLTDGDVAYIGDALWAGLIIESWPILHHLYQASDRPGDALVAQVFKARLVLKDGDAARALEMFSAVLADARGQGFSDARLHAILMDQWAAAVLAGEPDVAAQARAATAACRVEKCGADITARLAGRYQVLPKTVYPSSLQGTKQAAADAFFREVFPGDFLKLADLYSNGGSERRPMDGARNHMTGFAFAEQVPDLPVADLAQRAERAMSALIRAGKYRQASDIGARTEARATQALAVGDLSAYFYQKWARASFRLGDAAARAYYRRAVVKMLAAPERDLRWFNQAEDLALDLLDTGYDDSLLALIDGRADKADMRARVLFRQGKAEEAAQVYRGFRLRAEAELSGKNSIDTPAIYAQSAKLRAIAVQEAHYLAAAGDVQGADAMRALGRTADWPTPWPDLDAPMPAGLQARFTQETQGFGGSMGLIRPMFELRDTGNYQGAAVWMRDMAWVAQGADQSGSYLDAQTLWQMAFTFARAGDMARAFDLMDRAARIAARLSFEGAGEGTLQLLERDRWRYLLFVDIAWGAVTGRVPEQMLVVSRY</sequence>
<name>A0A238L187_9RHOB</name>